<dbReference type="PANTHER" id="PTHR21119:SF5">
    <property type="entry name" value="C2 DOMAIN-CONTAINING PROTEIN"/>
    <property type="match status" value="1"/>
</dbReference>
<keyword evidence="2" id="KW-0472">Membrane</keyword>
<keyword evidence="2" id="KW-0812">Transmembrane</keyword>
<organism evidence="3 4">
    <name type="scientific">Rhynchophorus ferrugineus</name>
    <name type="common">Red palm weevil</name>
    <name type="synonym">Curculio ferrugineus</name>
    <dbReference type="NCBI Taxonomy" id="354439"/>
    <lineage>
        <taxon>Eukaryota</taxon>
        <taxon>Metazoa</taxon>
        <taxon>Ecdysozoa</taxon>
        <taxon>Arthropoda</taxon>
        <taxon>Hexapoda</taxon>
        <taxon>Insecta</taxon>
        <taxon>Pterygota</taxon>
        <taxon>Neoptera</taxon>
        <taxon>Endopterygota</taxon>
        <taxon>Coleoptera</taxon>
        <taxon>Polyphaga</taxon>
        <taxon>Cucujiformia</taxon>
        <taxon>Curculionidae</taxon>
        <taxon>Dryophthorinae</taxon>
        <taxon>Rhynchophorus</taxon>
    </lineage>
</organism>
<evidence type="ECO:0000313" key="4">
    <source>
        <dbReference type="Proteomes" id="UP000625711"/>
    </source>
</evidence>
<evidence type="ECO:0000313" key="3">
    <source>
        <dbReference type="EMBL" id="KAF7274570.1"/>
    </source>
</evidence>
<protein>
    <submittedName>
        <fullName evidence="3">Uncharacterized protein</fullName>
    </submittedName>
</protein>
<dbReference type="EMBL" id="JAACXV010012533">
    <property type="protein sequence ID" value="KAF7274570.1"/>
    <property type="molecule type" value="Genomic_DNA"/>
</dbReference>
<feature type="transmembrane region" description="Helical" evidence="2">
    <location>
        <begin position="26"/>
        <end position="48"/>
    </location>
</feature>
<dbReference type="Proteomes" id="UP000625711">
    <property type="component" value="Unassembled WGS sequence"/>
</dbReference>
<dbReference type="InterPro" id="IPR039934">
    <property type="entry name" value="C2CD2/C2CD2L"/>
</dbReference>
<dbReference type="PANTHER" id="PTHR21119">
    <property type="entry name" value="C2 DOMAIN-CONTAINING PROTEIN"/>
    <property type="match status" value="1"/>
</dbReference>
<accession>A0A834IB19</accession>
<proteinExistence type="predicted"/>
<sequence>MDDLAEVVDDLICVPYGAGDLTMDTLAMFLFGWILLVLFVLWLGRFLYERFVVARSKSKSAAIAGPVAKTDSAVAADVASVAAKKQPVIAPKAAGAFVPPTPPVRRRMTRQSPAPETHKPRYLPAPQATGPDNVVVLWVNDVLQWLYNDLVIVNELVQVWIQSLNDYNKKSVTEFYYDSKKSTIKNTRRFKDKEALDEDMLESHAVYKSFKWFPVYYSDSIWPLIGRKRLASDRDPDTCNYVEQPD</sequence>
<evidence type="ECO:0000256" key="1">
    <source>
        <dbReference type="SAM" id="MobiDB-lite"/>
    </source>
</evidence>
<dbReference type="OrthoDB" id="9976063at2759"/>
<keyword evidence="2" id="KW-1133">Transmembrane helix</keyword>
<keyword evidence="4" id="KW-1185">Reference proteome</keyword>
<evidence type="ECO:0000256" key="2">
    <source>
        <dbReference type="SAM" id="Phobius"/>
    </source>
</evidence>
<reference evidence="3" key="1">
    <citation type="submission" date="2020-08" db="EMBL/GenBank/DDBJ databases">
        <title>Genome sequencing and assembly of the red palm weevil Rhynchophorus ferrugineus.</title>
        <authorList>
            <person name="Dias G.B."/>
            <person name="Bergman C.M."/>
            <person name="Manee M."/>
        </authorList>
    </citation>
    <scope>NUCLEOTIDE SEQUENCE</scope>
    <source>
        <strain evidence="3">AA-2017</strain>
        <tissue evidence="3">Whole larva</tissue>
    </source>
</reference>
<feature type="region of interest" description="Disordered" evidence="1">
    <location>
        <begin position="101"/>
        <end position="124"/>
    </location>
</feature>
<gene>
    <name evidence="3" type="ORF">GWI33_012774</name>
</gene>
<dbReference type="AlphaFoldDB" id="A0A834IB19"/>
<comment type="caution">
    <text evidence="3">The sequence shown here is derived from an EMBL/GenBank/DDBJ whole genome shotgun (WGS) entry which is preliminary data.</text>
</comment>
<name>A0A834IB19_RHYFE</name>